<reference evidence="2 3" key="1">
    <citation type="submission" date="2016-10" db="EMBL/GenBank/DDBJ databases">
        <authorList>
            <person name="de Groot N.N."/>
        </authorList>
    </citation>
    <scope>NUCLEOTIDE SEQUENCE [LARGE SCALE GENOMIC DNA]</scope>
    <source>
        <strain evidence="2 3">LMG 23650</strain>
    </source>
</reference>
<dbReference type="Proteomes" id="UP000199548">
    <property type="component" value="Unassembled WGS sequence"/>
</dbReference>
<name>A0A1I3IVH0_9BURK</name>
<keyword evidence="3" id="KW-1185">Reference proteome</keyword>
<evidence type="ECO:0000313" key="2">
    <source>
        <dbReference type="EMBL" id="SFI51887.1"/>
    </source>
</evidence>
<dbReference type="RefSeq" id="WP_091011357.1">
    <property type="nucleotide sequence ID" value="NZ_CP041745.1"/>
</dbReference>
<dbReference type="EMBL" id="FOQU01000003">
    <property type="protein sequence ID" value="SFI51887.1"/>
    <property type="molecule type" value="Genomic_DNA"/>
</dbReference>
<dbReference type="AlphaFoldDB" id="A0A1I3IVH0"/>
<evidence type="ECO:0000313" key="3">
    <source>
        <dbReference type="Proteomes" id="UP000199548"/>
    </source>
</evidence>
<sequence>MKAIALLNRTVLTTLLVSASISAFAGGGSRGPEPRPYAHVTAKTVVAVAGDTTTTDITTPGKTREQVRAELLQAEEAGLIPTHRNDYPPSAETIARNRVRFQQIEQAWQGGSSIALTQK</sequence>
<evidence type="ECO:0008006" key="4">
    <source>
        <dbReference type="Google" id="ProtNLM"/>
    </source>
</evidence>
<dbReference type="OrthoDB" id="9021950at2"/>
<gene>
    <name evidence="2" type="ORF">SAMN05192543_103433</name>
</gene>
<proteinExistence type="predicted"/>
<protein>
    <recommendedName>
        <fullName evidence="4">DUF4148 domain-containing protein</fullName>
    </recommendedName>
</protein>
<dbReference type="STRING" id="420953.SAMN05192543_103433"/>
<evidence type="ECO:0000256" key="1">
    <source>
        <dbReference type="SAM" id="SignalP"/>
    </source>
</evidence>
<feature type="signal peptide" evidence="1">
    <location>
        <begin position="1"/>
        <end position="25"/>
    </location>
</feature>
<keyword evidence="1" id="KW-0732">Signal</keyword>
<feature type="chain" id="PRO_5011578154" description="DUF4148 domain-containing protein" evidence="1">
    <location>
        <begin position="26"/>
        <end position="119"/>
    </location>
</feature>
<dbReference type="InterPro" id="IPR025421">
    <property type="entry name" value="DUF4148"/>
</dbReference>
<dbReference type="Pfam" id="PF13663">
    <property type="entry name" value="DUF4148"/>
    <property type="match status" value="1"/>
</dbReference>
<organism evidence="2 3">
    <name type="scientific">Paraburkholderia megapolitana</name>
    <dbReference type="NCBI Taxonomy" id="420953"/>
    <lineage>
        <taxon>Bacteria</taxon>
        <taxon>Pseudomonadati</taxon>
        <taxon>Pseudomonadota</taxon>
        <taxon>Betaproteobacteria</taxon>
        <taxon>Burkholderiales</taxon>
        <taxon>Burkholderiaceae</taxon>
        <taxon>Paraburkholderia</taxon>
    </lineage>
</organism>
<accession>A0A1I3IVH0</accession>